<dbReference type="HOGENOM" id="CLU_030571_1_1_1"/>
<comment type="cofactor">
    <cofactor evidence="1">
        <name>Zn(2+)</name>
        <dbReference type="ChEBI" id="CHEBI:29105"/>
    </cofactor>
</comment>
<evidence type="ECO:0000256" key="4">
    <source>
        <dbReference type="ARBA" id="ARBA00022801"/>
    </source>
</evidence>
<evidence type="ECO:0000256" key="1">
    <source>
        <dbReference type="ARBA" id="ARBA00001947"/>
    </source>
</evidence>
<dbReference type="KEGG" id="pco:PHACADRAFT_159605"/>
<protein>
    <recommendedName>
        <fullName evidence="6">Metallo-beta-lactamase domain-containing protein</fullName>
    </recommendedName>
</protein>
<dbReference type="InterPro" id="IPR001279">
    <property type="entry name" value="Metallo-B-lactamas"/>
</dbReference>
<dbReference type="GO" id="GO:0016787">
    <property type="term" value="F:hydrolase activity"/>
    <property type="evidence" value="ECO:0007669"/>
    <property type="project" value="UniProtKB-KW"/>
</dbReference>
<dbReference type="GeneID" id="18909137"/>
<evidence type="ECO:0000313" key="8">
    <source>
        <dbReference type="Proteomes" id="UP000008370"/>
    </source>
</evidence>
<dbReference type="STRING" id="650164.K5W3N9"/>
<dbReference type="AlphaFoldDB" id="K5W3N9"/>
<reference evidence="7 8" key="1">
    <citation type="journal article" date="2012" name="BMC Genomics">
        <title>Comparative genomics of the white-rot fungi, Phanerochaete carnosa and P. chrysosporium, to elucidate the genetic basis of the distinct wood types they colonize.</title>
        <authorList>
            <person name="Suzuki H."/>
            <person name="MacDonald J."/>
            <person name="Syed K."/>
            <person name="Salamov A."/>
            <person name="Hori C."/>
            <person name="Aerts A."/>
            <person name="Henrissat B."/>
            <person name="Wiebenga A."/>
            <person name="vanKuyk P.A."/>
            <person name="Barry K."/>
            <person name="Lindquist E."/>
            <person name="LaButti K."/>
            <person name="Lapidus A."/>
            <person name="Lucas S."/>
            <person name="Coutinho P."/>
            <person name="Gong Y."/>
            <person name="Samejima M."/>
            <person name="Mahadevan R."/>
            <person name="Abou-Zaid M."/>
            <person name="de Vries R.P."/>
            <person name="Igarashi K."/>
            <person name="Yadav J.S."/>
            <person name="Grigoriev I.V."/>
            <person name="Master E.R."/>
        </authorList>
    </citation>
    <scope>NUCLEOTIDE SEQUENCE [LARGE SCALE GENOMIC DNA]</scope>
    <source>
        <strain evidence="7 8">HHB-10118-sp</strain>
    </source>
</reference>
<dbReference type="OrthoDB" id="10250730at2759"/>
<dbReference type="SUPFAM" id="SSF56281">
    <property type="entry name" value="Metallo-hydrolase/oxidoreductase"/>
    <property type="match status" value="1"/>
</dbReference>
<dbReference type="InterPro" id="IPR036866">
    <property type="entry name" value="RibonucZ/Hydroxyglut_hydro"/>
</dbReference>
<dbReference type="PANTHER" id="PTHR42978">
    <property type="entry name" value="QUORUM-QUENCHING LACTONASE YTNP-RELATED-RELATED"/>
    <property type="match status" value="1"/>
</dbReference>
<organism evidence="7 8">
    <name type="scientific">Phanerochaete carnosa (strain HHB-10118-sp)</name>
    <name type="common">White-rot fungus</name>
    <name type="synonym">Peniophora carnosa</name>
    <dbReference type="NCBI Taxonomy" id="650164"/>
    <lineage>
        <taxon>Eukaryota</taxon>
        <taxon>Fungi</taxon>
        <taxon>Dikarya</taxon>
        <taxon>Basidiomycota</taxon>
        <taxon>Agaricomycotina</taxon>
        <taxon>Agaricomycetes</taxon>
        <taxon>Polyporales</taxon>
        <taxon>Phanerochaetaceae</taxon>
        <taxon>Phanerochaete</taxon>
    </lineage>
</organism>
<sequence>MEQNAIDWPTSGHVTVGFAATSYADVARDFSLPKPQPDQAYVEVSALEAGIINLPLIYFVQGATSGEVVRGPALAFSIIHKPSGTHLVFDLGLRRDIEAYPPPVHAILKVFGTVTVPQSAEESLKAGGIPPEAVQTVILSHLHFDHIGNPDAFPNATFIVGPGSRELIESGYPTDPKSAIWQSIPVERTRFLSSSDFSMSVGPFPRAYDYFGDGSPYLVEAPGHVDGHINVLARTSRDGSWIFLGGDSAYDTRLLTGEKEVAFKIDASGQSLCAHEHKDIAIEHIRRVGSLLKVPKVHVLLAHDWEWYEKNKGGGAFLPGVIPPA</sequence>
<dbReference type="RefSeq" id="XP_007393800.1">
    <property type="nucleotide sequence ID" value="XM_007393738.1"/>
</dbReference>
<feature type="domain" description="Metallo-beta-lactamase" evidence="6">
    <location>
        <begin position="120"/>
        <end position="230"/>
    </location>
</feature>
<gene>
    <name evidence="7" type="ORF">PHACADRAFT_159605</name>
</gene>
<keyword evidence="4" id="KW-0378">Hydrolase</keyword>
<comment type="similarity">
    <text evidence="2">Belongs to the metallo-beta-lactamase superfamily.</text>
</comment>
<dbReference type="InterPro" id="IPR051013">
    <property type="entry name" value="MBL_superfamily_lactonases"/>
</dbReference>
<keyword evidence="5" id="KW-0862">Zinc</keyword>
<keyword evidence="8" id="KW-1185">Reference proteome</keyword>
<dbReference type="Proteomes" id="UP000008370">
    <property type="component" value="Unassembled WGS sequence"/>
</dbReference>
<dbReference type="PANTHER" id="PTHR42978:SF2">
    <property type="entry name" value="102 KBASES UNSTABLE REGION: FROM 1 TO 119443"/>
    <property type="match status" value="1"/>
</dbReference>
<dbReference type="CDD" id="cd07730">
    <property type="entry name" value="metallo-hydrolase-like_MBL-fold"/>
    <property type="match status" value="1"/>
</dbReference>
<dbReference type="EMBL" id="JH930470">
    <property type="protein sequence ID" value="EKM58488.1"/>
    <property type="molecule type" value="Genomic_DNA"/>
</dbReference>
<evidence type="ECO:0000256" key="5">
    <source>
        <dbReference type="ARBA" id="ARBA00022833"/>
    </source>
</evidence>
<evidence type="ECO:0000256" key="3">
    <source>
        <dbReference type="ARBA" id="ARBA00022723"/>
    </source>
</evidence>
<proteinExistence type="inferred from homology"/>
<name>K5W3N9_PHACS</name>
<evidence type="ECO:0000256" key="2">
    <source>
        <dbReference type="ARBA" id="ARBA00007749"/>
    </source>
</evidence>
<dbReference type="Gene3D" id="3.60.15.10">
    <property type="entry name" value="Ribonuclease Z/Hydroxyacylglutathione hydrolase-like"/>
    <property type="match status" value="1"/>
</dbReference>
<evidence type="ECO:0000259" key="6">
    <source>
        <dbReference type="Pfam" id="PF00753"/>
    </source>
</evidence>
<evidence type="ECO:0000313" key="7">
    <source>
        <dbReference type="EMBL" id="EKM58488.1"/>
    </source>
</evidence>
<dbReference type="GO" id="GO:0046872">
    <property type="term" value="F:metal ion binding"/>
    <property type="evidence" value="ECO:0007669"/>
    <property type="project" value="UniProtKB-KW"/>
</dbReference>
<dbReference type="InParanoid" id="K5W3N9"/>
<keyword evidence="3" id="KW-0479">Metal-binding</keyword>
<accession>K5W3N9</accession>
<dbReference type="Pfam" id="PF00753">
    <property type="entry name" value="Lactamase_B"/>
    <property type="match status" value="1"/>
</dbReference>